<dbReference type="PANTHER" id="PTHR42754:SF1">
    <property type="entry name" value="LIPOPROTEIN"/>
    <property type="match status" value="1"/>
</dbReference>
<feature type="transmembrane region" description="Helical" evidence="1">
    <location>
        <begin position="371"/>
        <end position="388"/>
    </location>
</feature>
<evidence type="ECO:0000313" key="3">
    <source>
        <dbReference type="EMBL" id="HGI74962.1"/>
    </source>
</evidence>
<dbReference type="InterPro" id="IPR011047">
    <property type="entry name" value="Quinoprotein_ADH-like_sf"/>
</dbReference>
<keyword evidence="1" id="KW-1133">Transmembrane helix</keyword>
<accession>A0A7V3YLR1</accession>
<dbReference type="AlphaFoldDB" id="A0A7V3YLR1"/>
<reference evidence="3" key="1">
    <citation type="journal article" date="2020" name="mSystems">
        <title>Genome- and Community-Level Interaction Insights into Carbon Utilization and Element Cycling Functions of Hydrothermarchaeota in Hydrothermal Sediment.</title>
        <authorList>
            <person name="Zhou Z."/>
            <person name="Liu Y."/>
            <person name="Xu W."/>
            <person name="Pan J."/>
            <person name="Luo Z.H."/>
            <person name="Li M."/>
        </authorList>
    </citation>
    <scope>NUCLEOTIDE SEQUENCE [LARGE SCALE GENOMIC DNA]</scope>
    <source>
        <strain evidence="3">SpSt-716</strain>
    </source>
</reference>
<feature type="chain" id="PRO_5030605946" evidence="2">
    <location>
        <begin position="21"/>
        <end position="403"/>
    </location>
</feature>
<feature type="signal peptide" evidence="2">
    <location>
        <begin position="1"/>
        <end position="20"/>
    </location>
</feature>
<dbReference type="PANTHER" id="PTHR42754">
    <property type="entry name" value="ENDOGLUCANASE"/>
    <property type="match status" value="1"/>
</dbReference>
<organism evidence="3">
    <name type="scientific">Candidatus Caldatribacterium californiense</name>
    <dbReference type="NCBI Taxonomy" id="1454726"/>
    <lineage>
        <taxon>Bacteria</taxon>
        <taxon>Pseudomonadati</taxon>
        <taxon>Atribacterota</taxon>
        <taxon>Atribacteria</taxon>
        <taxon>Atribacterales</taxon>
        <taxon>Candidatus Caldatribacteriaceae</taxon>
        <taxon>Candidatus Caldatribacterium</taxon>
    </lineage>
</organism>
<comment type="caution">
    <text evidence="3">The sequence shown here is derived from an EMBL/GenBank/DDBJ whole genome shotgun (WGS) entry which is preliminary data.</text>
</comment>
<keyword evidence="1" id="KW-0812">Transmembrane</keyword>
<dbReference type="SUPFAM" id="SSF50998">
    <property type="entry name" value="Quinoprotein alcohol dehydrogenase-like"/>
    <property type="match status" value="1"/>
</dbReference>
<keyword evidence="1" id="KW-0472">Membrane</keyword>
<dbReference type="EMBL" id="DTEN01000192">
    <property type="protein sequence ID" value="HGI74962.1"/>
    <property type="molecule type" value="Genomic_DNA"/>
</dbReference>
<proteinExistence type="predicted"/>
<name>A0A7V3YLR1_9BACT</name>
<protein>
    <submittedName>
        <fullName evidence="3">Uncharacterized protein</fullName>
    </submittedName>
</protein>
<sequence>MKVKGLLILFLLLAAPTAGVRTFGEEGNDCFYAIQPFGEGYLLAGYTTVPENGEEGWLVKVNGRGEKEWERIFGGRLNQRILDLEKAGDGMVLAGYTSSGGAGWRDFLLIRVSAGGEELWGKTYGTEMSDRAYSVLRTGDGFLLAGQTDTADRGWDAMVVRVLENGEECWRRTYGGEGHECIYKILPAENGWLLAGYTSSGAGGGWLLRIDESGEPLWQKTLGGKGGEIHAGVRIPNGYVLAGFTSGAGGRDVYVARIDENGELEWERTFGGSYDEEGHSIAIVEGGFLVGGWTGSYGEGGYDAYLIKLDERGEEVWSQTFGGAGDEFVQALLPTGKGFLLAGSTSSWGKGGSDGMLLFAEEPKAPRVRRYIVIGAGCLAILFIFLAARKLKVWRSRLSTLDV</sequence>
<evidence type="ECO:0000256" key="2">
    <source>
        <dbReference type="SAM" id="SignalP"/>
    </source>
</evidence>
<evidence type="ECO:0000256" key="1">
    <source>
        <dbReference type="SAM" id="Phobius"/>
    </source>
</evidence>
<keyword evidence="2" id="KW-0732">Signal</keyword>
<gene>
    <name evidence="3" type="ORF">ENU96_04730</name>
</gene>